<evidence type="ECO:0000259" key="2">
    <source>
        <dbReference type="SMART" id="SM00854"/>
    </source>
</evidence>
<accession>A0ABD3MX92</accession>
<keyword evidence="4" id="KW-1185">Reference proteome</keyword>
<dbReference type="PANTHER" id="PTHR33393">
    <property type="entry name" value="POLYGLUTAMINE SYNTHESIS ACCESSORY PROTEIN RV0574C-RELATED"/>
    <property type="match status" value="1"/>
</dbReference>
<dbReference type="InterPro" id="IPR019079">
    <property type="entry name" value="Capsule_synth_CapA"/>
</dbReference>
<dbReference type="EMBL" id="JALLPJ020001346">
    <property type="protein sequence ID" value="KAL3768489.1"/>
    <property type="molecule type" value="Genomic_DNA"/>
</dbReference>
<comment type="caution">
    <text evidence="3">The sequence shown here is derived from an EMBL/GenBank/DDBJ whole genome shotgun (WGS) entry which is preliminary data.</text>
</comment>
<dbReference type="SUPFAM" id="SSF56300">
    <property type="entry name" value="Metallo-dependent phosphatases"/>
    <property type="match status" value="1"/>
</dbReference>
<dbReference type="InterPro" id="IPR029052">
    <property type="entry name" value="Metallo-depent_PP-like"/>
</dbReference>
<proteinExistence type="inferred from homology"/>
<sequence length="454" mass="50909">MLRILFNGGDNMLGRAIQLTLPTQSPNESLLRDSCSSQHYLEMGLHPAGRATKTLEEIRHANARGEYLWGDYLHLKINPPPNLRLMNLETALTRSIDNKDIPWDKGINYHCHLDNIEGVIEGYRNVLHGSSVASPVCVTLANNHIMDFGRQAFVQETLPFLSAYTERNLGSTQFAGVGGTMHEASRPANWTLSVPSQNKNTGEVNVYVVAVGSMDSGVPSQWKATDDSAGVFWVPRLDSMEAVNDAVKCLSHWLTVHGIAPNNRRTTNSLLILSIHWGPNWAYRYHGDNQKYRQEFAHQCIDECGVDVIYGHSSHHIRGFEAYNGKLIVYGAGDLINDYEGFANSGDENYCEHGALILADISLETKTLHQLQLIPTVMDQLQLKLLCPSWQSYLDIWNPRTKTYERRSHHENASRLCNAVNDLTKLDAGRSHGIQLRLLKDPDCCSSNYALVYP</sequence>
<feature type="domain" description="Capsule synthesis protein CapA" evidence="2">
    <location>
        <begin position="60"/>
        <end position="339"/>
    </location>
</feature>
<protein>
    <recommendedName>
        <fullName evidence="2">Capsule synthesis protein CapA domain-containing protein</fullName>
    </recommendedName>
</protein>
<evidence type="ECO:0000313" key="3">
    <source>
        <dbReference type="EMBL" id="KAL3768489.1"/>
    </source>
</evidence>
<name>A0ABD3MX92_9STRA</name>
<comment type="similarity">
    <text evidence="1">Belongs to the CapA family.</text>
</comment>
<organism evidence="3 4">
    <name type="scientific">Cyclotella atomus</name>
    <dbReference type="NCBI Taxonomy" id="382360"/>
    <lineage>
        <taxon>Eukaryota</taxon>
        <taxon>Sar</taxon>
        <taxon>Stramenopiles</taxon>
        <taxon>Ochrophyta</taxon>
        <taxon>Bacillariophyta</taxon>
        <taxon>Coscinodiscophyceae</taxon>
        <taxon>Thalassiosirophycidae</taxon>
        <taxon>Stephanodiscales</taxon>
        <taxon>Stephanodiscaceae</taxon>
        <taxon>Cyclotella</taxon>
    </lineage>
</organism>
<dbReference type="SMART" id="SM00854">
    <property type="entry name" value="PGA_cap"/>
    <property type="match status" value="1"/>
</dbReference>
<reference evidence="3 4" key="1">
    <citation type="submission" date="2024-10" db="EMBL/GenBank/DDBJ databases">
        <title>Updated reference genomes for cyclostephanoid diatoms.</title>
        <authorList>
            <person name="Roberts W.R."/>
            <person name="Alverson A.J."/>
        </authorList>
    </citation>
    <scope>NUCLEOTIDE SEQUENCE [LARGE SCALE GENOMIC DNA]</scope>
    <source>
        <strain evidence="3 4">AJA010-31</strain>
    </source>
</reference>
<dbReference type="Pfam" id="PF09587">
    <property type="entry name" value="PGA_cap"/>
    <property type="match status" value="1"/>
</dbReference>
<gene>
    <name evidence="3" type="ORF">ACHAWO_008618</name>
</gene>
<evidence type="ECO:0000256" key="1">
    <source>
        <dbReference type="ARBA" id="ARBA00005662"/>
    </source>
</evidence>
<dbReference type="InterPro" id="IPR052169">
    <property type="entry name" value="CW_Biosynth-Accessory"/>
</dbReference>
<dbReference type="PANTHER" id="PTHR33393:SF11">
    <property type="entry name" value="POLYGLUTAMINE SYNTHESIS ACCESSORY PROTEIN RV0574C-RELATED"/>
    <property type="match status" value="1"/>
</dbReference>
<dbReference type="AlphaFoldDB" id="A0ABD3MX92"/>
<evidence type="ECO:0000313" key="4">
    <source>
        <dbReference type="Proteomes" id="UP001530400"/>
    </source>
</evidence>
<dbReference type="Proteomes" id="UP001530400">
    <property type="component" value="Unassembled WGS sequence"/>
</dbReference>